<evidence type="ECO:0000256" key="1">
    <source>
        <dbReference type="SAM" id="Phobius"/>
    </source>
</evidence>
<name>A0A0R2MTL2_9LACO</name>
<evidence type="ECO:0008006" key="4">
    <source>
        <dbReference type="Google" id="ProtNLM"/>
    </source>
</evidence>
<keyword evidence="1" id="KW-0472">Membrane</keyword>
<protein>
    <recommendedName>
        <fullName evidence="4">DUF4811 domain-containing protein</fullName>
    </recommendedName>
</protein>
<evidence type="ECO:0000313" key="2">
    <source>
        <dbReference type="EMBL" id="KRO16902.1"/>
    </source>
</evidence>
<organism evidence="2 3">
    <name type="scientific">Lacticaseibacillus saniviri JCM 17471 = DSM 24301</name>
    <dbReference type="NCBI Taxonomy" id="1293598"/>
    <lineage>
        <taxon>Bacteria</taxon>
        <taxon>Bacillati</taxon>
        <taxon>Bacillota</taxon>
        <taxon>Bacilli</taxon>
        <taxon>Lactobacillales</taxon>
        <taxon>Lactobacillaceae</taxon>
        <taxon>Lacticaseibacillus</taxon>
    </lineage>
</organism>
<proteinExistence type="predicted"/>
<dbReference type="Pfam" id="PF16069">
    <property type="entry name" value="DUF4811"/>
    <property type="match status" value="1"/>
</dbReference>
<dbReference type="STRING" id="1293598.IV56_GL000589"/>
<feature type="transmembrane region" description="Helical" evidence="1">
    <location>
        <begin position="30"/>
        <end position="49"/>
    </location>
</feature>
<evidence type="ECO:0000313" key="3">
    <source>
        <dbReference type="Proteomes" id="UP000050969"/>
    </source>
</evidence>
<keyword evidence="3" id="KW-1185">Reference proteome</keyword>
<dbReference type="AlphaFoldDB" id="A0A0R2MTL2"/>
<dbReference type="EMBL" id="JQCE01000027">
    <property type="protein sequence ID" value="KRO16902.1"/>
    <property type="molecule type" value="Genomic_DNA"/>
</dbReference>
<dbReference type="Proteomes" id="UP000050969">
    <property type="component" value="Unassembled WGS sequence"/>
</dbReference>
<comment type="caution">
    <text evidence="2">The sequence shown here is derived from an EMBL/GenBank/DDBJ whole genome shotgun (WGS) entry which is preliminary data.</text>
</comment>
<dbReference type="RefSeq" id="WP_056992796.1">
    <property type="nucleotide sequence ID" value="NZ_JQCE01000027.1"/>
</dbReference>
<sequence length="165" mass="18440">MILVILSLAGIGFFLSFVLMQPSRTRAILSAVLALLIILSIAGIAANDLHHYGFREAQISETKRLGTIQNQPVVGRMAIGQNEAFVYRYQTADQDKPQVVKPSLTTTTKLVRGNQAQIKTTTTRLQYRNNWSEFLFWGSGQDGQLVSRTVTLTVPDSWKIVDMKK</sequence>
<dbReference type="InterPro" id="IPR032083">
    <property type="entry name" value="DUF4811"/>
</dbReference>
<keyword evidence="1" id="KW-1133">Transmembrane helix</keyword>
<keyword evidence="1" id="KW-0812">Transmembrane</keyword>
<accession>A0A0R2MTL2</accession>
<reference evidence="2 3" key="1">
    <citation type="journal article" date="2015" name="Genome Announc.">
        <title>Expanding the biotechnology potential of lactobacilli through comparative genomics of 213 strains and associated genera.</title>
        <authorList>
            <person name="Sun Z."/>
            <person name="Harris H.M."/>
            <person name="McCann A."/>
            <person name="Guo C."/>
            <person name="Argimon S."/>
            <person name="Zhang W."/>
            <person name="Yang X."/>
            <person name="Jeffery I.B."/>
            <person name="Cooney J.C."/>
            <person name="Kagawa T.F."/>
            <person name="Liu W."/>
            <person name="Song Y."/>
            <person name="Salvetti E."/>
            <person name="Wrobel A."/>
            <person name="Rasinkangas P."/>
            <person name="Parkhill J."/>
            <person name="Rea M.C."/>
            <person name="O'Sullivan O."/>
            <person name="Ritari J."/>
            <person name="Douillard F.P."/>
            <person name="Paul Ross R."/>
            <person name="Yang R."/>
            <person name="Briner A.E."/>
            <person name="Felis G.E."/>
            <person name="de Vos W.M."/>
            <person name="Barrangou R."/>
            <person name="Klaenhammer T.R."/>
            <person name="Caufield P.W."/>
            <person name="Cui Y."/>
            <person name="Zhang H."/>
            <person name="O'Toole P.W."/>
        </authorList>
    </citation>
    <scope>NUCLEOTIDE SEQUENCE [LARGE SCALE GENOMIC DNA]</scope>
    <source>
        <strain evidence="2 3">DSM 24301</strain>
    </source>
</reference>
<dbReference type="PATRIC" id="fig|1293598.4.peg.631"/>
<gene>
    <name evidence="2" type="ORF">IV56_GL000589</name>
</gene>